<evidence type="ECO:0000256" key="3">
    <source>
        <dbReference type="ARBA" id="ARBA00022679"/>
    </source>
</evidence>
<dbReference type="PANTHER" id="PTHR11103">
    <property type="entry name" value="SLR1189 PROTEIN"/>
    <property type="match status" value="1"/>
</dbReference>
<comment type="subcellular location">
    <subcellularLocation>
        <location evidence="1">Nucleus</location>
    </subcellularLocation>
</comment>
<dbReference type="GO" id="GO:0046872">
    <property type="term" value="F:metal ion binding"/>
    <property type="evidence" value="ECO:0007669"/>
    <property type="project" value="UniProtKB-KW"/>
</dbReference>
<organism evidence="9">
    <name type="scientific">Parachlorella kessleri</name>
    <name type="common">Green alga</name>
    <name type="synonym">Chlorella kessleri</name>
    <dbReference type="NCBI Taxonomy" id="3074"/>
    <lineage>
        <taxon>Eukaryota</taxon>
        <taxon>Viridiplantae</taxon>
        <taxon>Chlorophyta</taxon>
        <taxon>core chlorophytes</taxon>
        <taxon>Trebouxiophyceae</taxon>
        <taxon>Chlorellales</taxon>
        <taxon>Chlorellaceae</taxon>
        <taxon>Parachlorella</taxon>
    </lineage>
</organism>
<dbReference type="SUPFAM" id="SSF82282">
    <property type="entry name" value="Homocysteine S-methyltransferase"/>
    <property type="match status" value="1"/>
</dbReference>
<reference evidence="9" key="1">
    <citation type="submission" date="2015-10" db="EMBL/GenBank/DDBJ databases">
        <title>Towards Deciphering the Relationship between Polyphosphate Accumulation Dynamics and Electron-dense Bodies Ultrastructure in the Green Alga Parachlorella kessleri.</title>
        <authorList>
            <person name="Ota S."/>
            <person name="Yoshihara M."/>
            <person name="Yamazaki T."/>
            <person name="Takeshita T."/>
            <person name="Hiram A."/>
            <person name="Konomi M."/>
            <person name="Oshima K."/>
            <person name="Hattori M."/>
            <person name="Bisova K."/>
            <person name="Zachleder V."/>
            <person name="Kawano S."/>
        </authorList>
    </citation>
    <scope>NUCLEOTIDE SEQUENCE</scope>
    <source>
        <strain evidence="9">NIES-2152</strain>
    </source>
</reference>
<dbReference type="PROSITE" id="PS50970">
    <property type="entry name" value="HCY"/>
    <property type="match status" value="1"/>
</dbReference>
<evidence type="ECO:0000256" key="2">
    <source>
        <dbReference type="ARBA" id="ARBA00022603"/>
    </source>
</evidence>
<dbReference type="PANTHER" id="PTHR11103:SF18">
    <property type="entry name" value="SLR1189 PROTEIN"/>
    <property type="match status" value="1"/>
</dbReference>
<keyword evidence="2 6" id="KW-0489">Methyltransferase</keyword>
<feature type="binding site" evidence="6">
    <location>
        <position position="211"/>
    </location>
    <ligand>
        <name>Zn(2+)</name>
        <dbReference type="ChEBI" id="CHEBI:29105"/>
    </ligand>
</feature>
<dbReference type="GO" id="GO:0032259">
    <property type="term" value="P:methylation"/>
    <property type="evidence" value="ECO:0007669"/>
    <property type="project" value="UniProtKB-KW"/>
</dbReference>
<dbReference type="AlphaFoldDB" id="A0A146HU91"/>
<dbReference type="Pfam" id="PF18517">
    <property type="entry name" value="LZ3wCH"/>
    <property type="match status" value="1"/>
</dbReference>
<dbReference type="InterPro" id="IPR040661">
    <property type="entry name" value="LZ3wCH"/>
</dbReference>
<keyword evidence="4" id="KW-0175">Coiled coil</keyword>
<dbReference type="InterPro" id="IPR003726">
    <property type="entry name" value="HCY_dom"/>
</dbReference>
<dbReference type="GO" id="GO:0005634">
    <property type="term" value="C:nucleus"/>
    <property type="evidence" value="ECO:0007669"/>
    <property type="project" value="UniProtKB-SubCell"/>
</dbReference>
<sequence length="477" mass="52070">MEVLVLDGGTGHLLKAKGIEQLVPGLAYDQLFLAGTLANIHQPELVKEVHREYVVAGADVLTTNSFACTSYSLSKIGKACQAAELISSAARLAREVADQAGRQVQVAGTLPPLQESYQTHGLPSPDDMQQQYRQIAAALLPHVDLLLCETLATVAEGLAAATVASESGKPWWISWTLEDNLSARLRSGEALETAVATISQLPGLQALLVNCCSPQAVAAALPRLQRCAPPTVRIGGYANGFATTTSQWLAGTGAAPEAGLHVVPPAEEYTREGIILPDSYARHAAHWRALGASVVGGCCGDIEKLGSKRGVISQSIKDVLQSLVDDDLVRQEKIGISNYFWSFPSDTAVKLETDIGKLQQRLEERQAERQRLDTQLEESKVGKEDSGERQELVRQLKQLEERVAQQKAELAKYSDNDPERYEAMREAIHVAKDSSNRWLDNIYTLETWLKRKFEGMKEEVDNLFKEVGSGWGLLTFG</sequence>
<keyword evidence="6" id="KW-0479">Metal-binding</keyword>
<keyword evidence="5" id="KW-0539">Nucleus</keyword>
<evidence type="ECO:0000259" key="8">
    <source>
        <dbReference type="PROSITE" id="PS50970"/>
    </source>
</evidence>
<dbReference type="Pfam" id="PF02574">
    <property type="entry name" value="S-methyl_trans"/>
    <property type="match status" value="1"/>
</dbReference>
<protein>
    <submittedName>
        <fullName evidence="9">Homocysteine S-methyltransferase</fullName>
    </submittedName>
</protein>
<comment type="cofactor">
    <cofactor evidence="6">
        <name>Zn(2+)</name>
        <dbReference type="ChEBI" id="CHEBI:29105"/>
    </cofactor>
</comment>
<evidence type="ECO:0000313" key="9">
    <source>
        <dbReference type="EMBL" id="BAU71139.1"/>
    </source>
</evidence>
<evidence type="ECO:0000256" key="5">
    <source>
        <dbReference type="ARBA" id="ARBA00023242"/>
    </source>
</evidence>
<dbReference type="InterPro" id="IPR040453">
    <property type="entry name" value="Mnd1_HTH"/>
</dbReference>
<accession>A0A146HU91</accession>
<evidence type="ECO:0000256" key="7">
    <source>
        <dbReference type="SAM" id="MobiDB-lite"/>
    </source>
</evidence>
<feature type="binding site" evidence="6">
    <location>
        <position position="299"/>
    </location>
    <ligand>
        <name>Zn(2+)</name>
        <dbReference type="ChEBI" id="CHEBI:29105"/>
    </ligand>
</feature>
<dbReference type="Pfam" id="PF03962">
    <property type="entry name" value="Mnd1"/>
    <property type="match status" value="1"/>
</dbReference>
<proteinExistence type="evidence at transcript level"/>
<feature type="domain" description="Hcy-binding" evidence="8">
    <location>
        <begin position="1"/>
        <end position="313"/>
    </location>
</feature>
<feature type="binding site" evidence="6">
    <location>
        <position position="298"/>
    </location>
    <ligand>
        <name>Zn(2+)</name>
        <dbReference type="ChEBI" id="CHEBI:29105"/>
    </ligand>
</feature>
<dbReference type="Gene3D" id="3.20.20.330">
    <property type="entry name" value="Homocysteine-binding-like domain"/>
    <property type="match status" value="1"/>
</dbReference>
<keyword evidence="6" id="KW-0862">Zinc</keyword>
<name>A0A146HU91_PARKE</name>
<keyword evidence="3 6" id="KW-0808">Transferase</keyword>
<evidence type="ECO:0000256" key="1">
    <source>
        <dbReference type="ARBA" id="ARBA00004123"/>
    </source>
</evidence>
<dbReference type="GO" id="GO:0008168">
    <property type="term" value="F:methyltransferase activity"/>
    <property type="evidence" value="ECO:0007669"/>
    <property type="project" value="UniProtKB-UniRule"/>
</dbReference>
<feature type="region of interest" description="Disordered" evidence="7">
    <location>
        <begin position="366"/>
        <end position="389"/>
    </location>
</feature>
<evidence type="ECO:0000256" key="4">
    <source>
        <dbReference type="ARBA" id="ARBA00023054"/>
    </source>
</evidence>
<dbReference type="InterPro" id="IPR036589">
    <property type="entry name" value="HCY_dom_sf"/>
</dbReference>
<dbReference type="EMBL" id="LC093972">
    <property type="protein sequence ID" value="BAU71139.1"/>
    <property type="molecule type" value="mRNA"/>
</dbReference>
<evidence type="ECO:0000256" key="6">
    <source>
        <dbReference type="PROSITE-ProRule" id="PRU00333"/>
    </source>
</evidence>